<name>A0ABU0E8S3_9FIRM</name>
<reference evidence="1 2" key="1">
    <citation type="submission" date="2023-07" db="EMBL/GenBank/DDBJ databases">
        <title>Genomic Encyclopedia of Type Strains, Phase IV (KMG-IV): sequencing the most valuable type-strain genomes for metagenomic binning, comparative biology and taxonomic classification.</title>
        <authorList>
            <person name="Goeker M."/>
        </authorList>
    </citation>
    <scope>NUCLEOTIDE SEQUENCE [LARGE SCALE GENOMIC DNA]</scope>
    <source>
        <strain evidence="1 2">DSM 16784</strain>
    </source>
</reference>
<keyword evidence="2" id="KW-1185">Reference proteome</keyword>
<protein>
    <submittedName>
        <fullName evidence="1">Abortive infection bacteriophage resistance protein</fullName>
    </submittedName>
</protein>
<evidence type="ECO:0000313" key="1">
    <source>
        <dbReference type="EMBL" id="MDQ0363303.1"/>
    </source>
</evidence>
<sequence length="158" mass="18639">MTLEQTLLFYKLMTPSDQNKIAKEIGKLTNENLNSKTVILRPKHVISFMSNILETRNLVVHNNRVLDYKCSRNTPYIKELHTVYEIQPKEGRQDIFNVFVVMRCFLTKNQFAKLHNILRKRVRKLKNELNTISYNEVLSSLGFPEDWHDISTLSQNNE</sequence>
<proteinExistence type="predicted"/>
<accession>A0ABU0E8S3</accession>
<gene>
    <name evidence="1" type="ORF">J2S15_004068</name>
</gene>
<dbReference type="EMBL" id="JAUSUR010000012">
    <property type="protein sequence ID" value="MDQ0363303.1"/>
    <property type="molecule type" value="Genomic_DNA"/>
</dbReference>
<dbReference type="Proteomes" id="UP001230220">
    <property type="component" value="Unassembled WGS sequence"/>
</dbReference>
<evidence type="ECO:0000313" key="2">
    <source>
        <dbReference type="Proteomes" id="UP001230220"/>
    </source>
</evidence>
<organism evidence="1 2">
    <name type="scientific">Breznakia pachnodae</name>
    <dbReference type="NCBI Taxonomy" id="265178"/>
    <lineage>
        <taxon>Bacteria</taxon>
        <taxon>Bacillati</taxon>
        <taxon>Bacillota</taxon>
        <taxon>Erysipelotrichia</taxon>
        <taxon>Erysipelotrichales</taxon>
        <taxon>Erysipelotrichaceae</taxon>
        <taxon>Breznakia</taxon>
    </lineage>
</organism>
<comment type="caution">
    <text evidence="1">The sequence shown here is derived from an EMBL/GenBank/DDBJ whole genome shotgun (WGS) entry which is preliminary data.</text>
</comment>